<dbReference type="Proteomes" id="UP001165541">
    <property type="component" value="Unassembled WGS sequence"/>
</dbReference>
<dbReference type="RefSeq" id="WP_251781468.1">
    <property type="nucleotide sequence ID" value="NZ_JAMKFE010000027.1"/>
</dbReference>
<evidence type="ECO:0000313" key="1">
    <source>
        <dbReference type="EMBL" id="MCM5682925.1"/>
    </source>
</evidence>
<sequence>MAFLWPFLQLPAGGFLKRLAVKPTVPTPISWVDRMGRFNKPDFLTAMGVVMSMSSSVRATEWKPQDSAGKHSQGEMPFMGQVAEFHQLPQALIHKATFSGCLGKAALHSGLEDHEIADAIPISHGYMSKFMRNVGQQWAKRLVKFMHITQSVAPLQWIADQMGCDVVMRSSREALLAEARAKVAEYERLLGRSAA</sequence>
<comment type="caution">
    <text evidence="1">The sequence shown here is derived from an EMBL/GenBank/DDBJ whole genome shotgun (WGS) entry which is preliminary data.</text>
</comment>
<proteinExistence type="predicted"/>
<keyword evidence="2" id="KW-1185">Reference proteome</keyword>
<gene>
    <name evidence="1" type="ORF">M8A51_25665</name>
</gene>
<organism evidence="1 2">
    <name type="scientific">Caldimonas mangrovi</name>
    <dbReference type="NCBI Taxonomy" id="2944811"/>
    <lineage>
        <taxon>Bacteria</taxon>
        <taxon>Pseudomonadati</taxon>
        <taxon>Pseudomonadota</taxon>
        <taxon>Betaproteobacteria</taxon>
        <taxon>Burkholderiales</taxon>
        <taxon>Sphaerotilaceae</taxon>
        <taxon>Caldimonas</taxon>
    </lineage>
</organism>
<accession>A0ABT0YVZ7</accession>
<dbReference type="EMBL" id="JAMKFE010000027">
    <property type="protein sequence ID" value="MCM5682925.1"/>
    <property type="molecule type" value="Genomic_DNA"/>
</dbReference>
<evidence type="ECO:0000313" key="2">
    <source>
        <dbReference type="Proteomes" id="UP001165541"/>
    </source>
</evidence>
<protein>
    <submittedName>
        <fullName evidence="1">Uncharacterized protein</fullName>
    </submittedName>
</protein>
<name>A0ABT0YVZ7_9BURK</name>
<reference evidence="1" key="1">
    <citation type="submission" date="2022-05" db="EMBL/GenBank/DDBJ databases">
        <title>Schlegelella sp. nov., isolated from mangrove soil.</title>
        <authorList>
            <person name="Liu Y."/>
            <person name="Ge X."/>
            <person name="Liu W."/>
        </authorList>
    </citation>
    <scope>NUCLEOTIDE SEQUENCE</scope>
    <source>
        <strain evidence="1">S2-27</strain>
    </source>
</reference>